<sequence length="127" mass="14097">MHSLVVKREHKWKPPTINNFKLNVDATLNSSTNSIRMGAILRDYKGYDLAALSKKIVGNYMPQIAEMKALVLNILWACDFGLTLPEVESDALAVVQSLQNTRQSQPMSGVLVYHVYHSSNMAAHGLA</sequence>
<dbReference type="EMBL" id="JXTB01000343">
    <property type="protein sequence ID" value="PON44824.1"/>
    <property type="molecule type" value="Genomic_DNA"/>
</dbReference>
<dbReference type="Proteomes" id="UP000237105">
    <property type="component" value="Unassembled WGS sequence"/>
</dbReference>
<dbReference type="GO" id="GO:0003676">
    <property type="term" value="F:nucleic acid binding"/>
    <property type="evidence" value="ECO:0007669"/>
    <property type="project" value="InterPro"/>
</dbReference>
<dbReference type="OrthoDB" id="1906820at2759"/>
<dbReference type="CDD" id="cd06222">
    <property type="entry name" value="RNase_H_like"/>
    <property type="match status" value="1"/>
</dbReference>
<dbReference type="InterPro" id="IPR002156">
    <property type="entry name" value="RNaseH_domain"/>
</dbReference>
<dbReference type="PANTHER" id="PTHR47074">
    <property type="entry name" value="BNAC02G40300D PROTEIN"/>
    <property type="match status" value="1"/>
</dbReference>
<feature type="domain" description="RNase H type-1" evidence="1">
    <location>
        <begin position="23"/>
        <end position="116"/>
    </location>
</feature>
<gene>
    <name evidence="2" type="ORF">PanWU01x14_264140</name>
</gene>
<evidence type="ECO:0000313" key="2">
    <source>
        <dbReference type="EMBL" id="PON44824.1"/>
    </source>
</evidence>
<evidence type="ECO:0000259" key="1">
    <source>
        <dbReference type="Pfam" id="PF13456"/>
    </source>
</evidence>
<dbReference type="Pfam" id="PF13456">
    <property type="entry name" value="RVT_3"/>
    <property type="match status" value="1"/>
</dbReference>
<keyword evidence="3" id="KW-1185">Reference proteome</keyword>
<dbReference type="InterPro" id="IPR044730">
    <property type="entry name" value="RNase_H-like_dom_plant"/>
</dbReference>
<reference evidence="3" key="1">
    <citation type="submission" date="2016-06" db="EMBL/GenBank/DDBJ databases">
        <title>Parallel loss of symbiosis genes in relatives of nitrogen-fixing non-legume Parasponia.</title>
        <authorList>
            <person name="Van Velzen R."/>
            <person name="Holmer R."/>
            <person name="Bu F."/>
            <person name="Rutten L."/>
            <person name="Van Zeijl A."/>
            <person name="Liu W."/>
            <person name="Santuari L."/>
            <person name="Cao Q."/>
            <person name="Sharma T."/>
            <person name="Shen D."/>
            <person name="Roswanjaya Y."/>
            <person name="Wardhani T."/>
            <person name="Kalhor M.S."/>
            <person name="Jansen J."/>
            <person name="Van den Hoogen J."/>
            <person name="Gungor B."/>
            <person name="Hartog M."/>
            <person name="Hontelez J."/>
            <person name="Verver J."/>
            <person name="Yang W.-C."/>
            <person name="Schijlen E."/>
            <person name="Repin R."/>
            <person name="Schilthuizen M."/>
            <person name="Schranz E."/>
            <person name="Heidstra R."/>
            <person name="Miyata K."/>
            <person name="Fedorova E."/>
            <person name="Kohlen W."/>
            <person name="Bisseling T."/>
            <person name="Smit S."/>
            <person name="Geurts R."/>
        </authorList>
    </citation>
    <scope>NUCLEOTIDE SEQUENCE [LARGE SCALE GENOMIC DNA]</scope>
    <source>
        <strain evidence="3">cv. WU1-14</strain>
    </source>
</reference>
<proteinExistence type="predicted"/>
<dbReference type="PANTHER" id="PTHR47074:SF21">
    <property type="entry name" value="RNASE H TYPE-1 DOMAIN-CONTAINING PROTEIN"/>
    <property type="match status" value="1"/>
</dbReference>
<name>A0A2P5B7Q5_PARAD</name>
<organism evidence="2 3">
    <name type="scientific">Parasponia andersonii</name>
    <name type="common">Sponia andersonii</name>
    <dbReference type="NCBI Taxonomy" id="3476"/>
    <lineage>
        <taxon>Eukaryota</taxon>
        <taxon>Viridiplantae</taxon>
        <taxon>Streptophyta</taxon>
        <taxon>Embryophyta</taxon>
        <taxon>Tracheophyta</taxon>
        <taxon>Spermatophyta</taxon>
        <taxon>Magnoliopsida</taxon>
        <taxon>eudicotyledons</taxon>
        <taxon>Gunneridae</taxon>
        <taxon>Pentapetalae</taxon>
        <taxon>rosids</taxon>
        <taxon>fabids</taxon>
        <taxon>Rosales</taxon>
        <taxon>Cannabaceae</taxon>
        <taxon>Parasponia</taxon>
    </lineage>
</organism>
<comment type="caution">
    <text evidence="2">The sequence shown here is derived from an EMBL/GenBank/DDBJ whole genome shotgun (WGS) entry which is preliminary data.</text>
</comment>
<evidence type="ECO:0000313" key="3">
    <source>
        <dbReference type="Proteomes" id="UP000237105"/>
    </source>
</evidence>
<accession>A0A2P5B7Q5</accession>
<dbReference type="AlphaFoldDB" id="A0A2P5B7Q5"/>
<dbReference type="GO" id="GO:0004523">
    <property type="term" value="F:RNA-DNA hybrid ribonuclease activity"/>
    <property type="evidence" value="ECO:0007669"/>
    <property type="project" value="InterPro"/>
</dbReference>
<dbReference type="InterPro" id="IPR052929">
    <property type="entry name" value="RNase_H-like_EbsB-rel"/>
</dbReference>
<protein>
    <recommendedName>
        <fullName evidence="1">RNase H type-1 domain-containing protein</fullName>
    </recommendedName>
</protein>